<feature type="transmembrane region" description="Helical" evidence="1">
    <location>
        <begin position="106"/>
        <end position="122"/>
    </location>
</feature>
<dbReference type="EMBL" id="JALPRF010000004">
    <property type="protein sequence ID" value="MCK8494736.1"/>
    <property type="molecule type" value="Genomic_DNA"/>
</dbReference>
<proteinExistence type="predicted"/>
<evidence type="ECO:0000313" key="3">
    <source>
        <dbReference type="Proteomes" id="UP001202180"/>
    </source>
</evidence>
<keyword evidence="1" id="KW-1133">Transmembrane helix</keyword>
<dbReference type="Proteomes" id="UP001202180">
    <property type="component" value="Unassembled WGS sequence"/>
</dbReference>
<feature type="transmembrane region" description="Helical" evidence="1">
    <location>
        <begin position="263"/>
        <end position="283"/>
    </location>
</feature>
<feature type="transmembrane region" description="Helical" evidence="1">
    <location>
        <begin position="83"/>
        <end position="100"/>
    </location>
</feature>
<keyword evidence="3" id="KW-1185">Reference proteome</keyword>
<name>A0ABT0HRD3_9BACT</name>
<feature type="transmembrane region" description="Helical" evidence="1">
    <location>
        <begin position="143"/>
        <end position="164"/>
    </location>
</feature>
<accession>A0ABT0HRD3</accession>
<feature type="transmembrane region" description="Helical" evidence="1">
    <location>
        <begin position="44"/>
        <end position="63"/>
    </location>
</feature>
<feature type="transmembrane region" description="Helical" evidence="1">
    <location>
        <begin position="214"/>
        <end position="233"/>
    </location>
</feature>
<protein>
    <recommendedName>
        <fullName evidence="4">UbiA prenyltransferase family protein</fullName>
    </recommendedName>
</protein>
<comment type="caution">
    <text evidence="2">The sequence shown here is derived from an EMBL/GenBank/DDBJ whole genome shotgun (WGS) entry which is preliminary data.</text>
</comment>
<feature type="transmembrane region" description="Helical" evidence="1">
    <location>
        <begin position="12"/>
        <end position="38"/>
    </location>
</feature>
<keyword evidence="1" id="KW-0472">Membrane</keyword>
<evidence type="ECO:0000313" key="2">
    <source>
        <dbReference type="EMBL" id="MCK8494736.1"/>
    </source>
</evidence>
<reference evidence="2 3" key="1">
    <citation type="submission" date="2022-04" db="EMBL/GenBank/DDBJ databases">
        <title>Spirosoma sp. strain RP8 genome sequencing and assembly.</title>
        <authorList>
            <person name="Jung Y."/>
        </authorList>
    </citation>
    <scope>NUCLEOTIDE SEQUENCE [LARGE SCALE GENOMIC DNA]</scope>
    <source>
        <strain evidence="2 3">RP8</strain>
    </source>
</reference>
<feature type="transmembrane region" description="Helical" evidence="1">
    <location>
        <begin position="170"/>
        <end position="188"/>
    </location>
</feature>
<gene>
    <name evidence="2" type="ORF">M0L20_22900</name>
</gene>
<feature type="transmembrane region" description="Helical" evidence="1">
    <location>
        <begin position="239"/>
        <end position="256"/>
    </location>
</feature>
<dbReference type="RefSeq" id="WP_248479315.1">
    <property type="nucleotide sequence ID" value="NZ_JALPRF010000004.1"/>
</dbReference>
<organism evidence="2 3">
    <name type="scientific">Spirosoma liriopis</name>
    <dbReference type="NCBI Taxonomy" id="2937440"/>
    <lineage>
        <taxon>Bacteria</taxon>
        <taxon>Pseudomonadati</taxon>
        <taxon>Bacteroidota</taxon>
        <taxon>Cytophagia</taxon>
        <taxon>Cytophagales</taxon>
        <taxon>Cytophagaceae</taxon>
        <taxon>Spirosoma</taxon>
    </lineage>
</organism>
<keyword evidence="1" id="KW-0812">Transmembrane</keyword>
<evidence type="ECO:0000256" key="1">
    <source>
        <dbReference type="SAM" id="Phobius"/>
    </source>
</evidence>
<sequence length="287" mass="32835">MVEQARRLGKSLLEFILFSNGYIALCAVVMCQATAILFQRELPAFFLPFIFVATVSSYSLHWYLTPTTLDSTERNQWNRRHKLLLIGIGIGSALVALVLFTQLVSYYRYFIPIVVATLLYTAPKIDRVPFRYLRRVAILKTAYLALVWTLVTGVLPIVLTGPGWNMALTVWAINRFLFLYSICFWFDYRDRVADRRSRWLTIVSMMNPKRAATVFYGIASCFALTLILLLQHGMSFPKVIALSLPMCFLAGSVPYIPHWSSDYWYYVYLDGLLLLSGLTLLAAESFV</sequence>
<evidence type="ECO:0008006" key="4">
    <source>
        <dbReference type="Google" id="ProtNLM"/>
    </source>
</evidence>